<dbReference type="AlphaFoldDB" id="A0A438DI42"/>
<name>A0A438DI42_VITVI</name>
<proteinExistence type="predicted"/>
<evidence type="ECO:0000313" key="2">
    <source>
        <dbReference type="Proteomes" id="UP000288805"/>
    </source>
</evidence>
<sequence>MAEVLDVLKLYSSSASNIVNNVPATKGTLQVQIQETCQTPEGNETSLVVKADKKLGGQQVVKAWGGFVGGSRFKFQCGQKAPK</sequence>
<evidence type="ECO:0000313" key="1">
    <source>
        <dbReference type="EMBL" id="RVW35142.1"/>
    </source>
</evidence>
<accession>A0A438DI42</accession>
<organism evidence="1 2">
    <name type="scientific">Vitis vinifera</name>
    <name type="common">Grape</name>
    <dbReference type="NCBI Taxonomy" id="29760"/>
    <lineage>
        <taxon>Eukaryota</taxon>
        <taxon>Viridiplantae</taxon>
        <taxon>Streptophyta</taxon>
        <taxon>Embryophyta</taxon>
        <taxon>Tracheophyta</taxon>
        <taxon>Spermatophyta</taxon>
        <taxon>Magnoliopsida</taxon>
        <taxon>eudicotyledons</taxon>
        <taxon>Gunneridae</taxon>
        <taxon>Pentapetalae</taxon>
        <taxon>rosids</taxon>
        <taxon>Vitales</taxon>
        <taxon>Vitaceae</taxon>
        <taxon>Viteae</taxon>
        <taxon>Vitis</taxon>
    </lineage>
</organism>
<gene>
    <name evidence="1" type="ORF">CK203_085873</name>
</gene>
<reference evidence="1 2" key="1">
    <citation type="journal article" date="2018" name="PLoS Genet.">
        <title>Population sequencing reveals clonal diversity and ancestral inbreeding in the grapevine cultivar Chardonnay.</title>
        <authorList>
            <person name="Roach M.J."/>
            <person name="Johnson D.L."/>
            <person name="Bohlmann J."/>
            <person name="van Vuuren H.J."/>
            <person name="Jones S.J."/>
            <person name="Pretorius I.S."/>
            <person name="Schmidt S.A."/>
            <person name="Borneman A.R."/>
        </authorList>
    </citation>
    <scope>NUCLEOTIDE SEQUENCE [LARGE SCALE GENOMIC DNA]</scope>
    <source>
        <strain evidence="2">cv. Chardonnay</strain>
        <tissue evidence="1">Leaf</tissue>
    </source>
</reference>
<dbReference type="Proteomes" id="UP000288805">
    <property type="component" value="Unassembled WGS sequence"/>
</dbReference>
<protein>
    <submittedName>
        <fullName evidence="1">Uncharacterized protein</fullName>
    </submittedName>
</protein>
<dbReference type="EMBL" id="QGNW01001614">
    <property type="protein sequence ID" value="RVW35142.1"/>
    <property type="molecule type" value="Genomic_DNA"/>
</dbReference>
<comment type="caution">
    <text evidence="1">The sequence shown here is derived from an EMBL/GenBank/DDBJ whole genome shotgun (WGS) entry which is preliminary data.</text>
</comment>